<feature type="compositionally biased region" description="Gly residues" evidence="1">
    <location>
        <begin position="88"/>
        <end position="101"/>
    </location>
</feature>
<organism evidence="2 3">
    <name type="scientific">Phytohabitans aurantiacus</name>
    <dbReference type="NCBI Taxonomy" id="3016789"/>
    <lineage>
        <taxon>Bacteria</taxon>
        <taxon>Bacillati</taxon>
        <taxon>Actinomycetota</taxon>
        <taxon>Actinomycetes</taxon>
        <taxon>Micromonosporales</taxon>
        <taxon>Micromonosporaceae</taxon>
    </lineage>
</organism>
<protein>
    <submittedName>
        <fullName evidence="2">Uncharacterized protein</fullName>
    </submittedName>
</protein>
<dbReference type="Proteomes" id="UP001144280">
    <property type="component" value="Unassembled WGS sequence"/>
</dbReference>
<sequence>MYREVEAAAPVAEVRARHGVRTVRSHSRARSACNSAIKEISIDQGRTHAEKRSNHVHLPLIGEARRARPAGGEGKSRRAASAGVARTGAGGWVGGLTGAGRAGEDRKAFSSTEEWK</sequence>
<gene>
    <name evidence="2" type="ORF">Pa4123_90120</name>
</gene>
<evidence type="ECO:0000256" key="1">
    <source>
        <dbReference type="SAM" id="MobiDB-lite"/>
    </source>
</evidence>
<name>A0ABQ5RCS6_9ACTN</name>
<accession>A0ABQ5RCS6</accession>
<comment type="caution">
    <text evidence="2">The sequence shown here is derived from an EMBL/GenBank/DDBJ whole genome shotgun (WGS) entry which is preliminary data.</text>
</comment>
<evidence type="ECO:0000313" key="2">
    <source>
        <dbReference type="EMBL" id="GLI03732.1"/>
    </source>
</evidence>
<dbReference type="EMBL" id="BSDI01000098">
    <property type="protein sequence ID" value="GLI03732.1"/>
    <property type="molecule type" value="Genomic_DNA"/>
</dbReference>
<feature type="compositionally biased region" description="Basic and acidic residues" evidence="1">
    <location>
        <begin position="102"/>
        <end position="116"/>
    </location>
</feature>
<evidence type="ECO:0000313" key="3">
    <source>
        <dbReference type="Proteomes" id="UP001144280"/>
    </source>
</evidence>
<feature type="region of interest" description="Disordered" evidence="1">
    <location>
        <begin position="45"/>
        <end position="116"/>
    </location>
</feature>
<reference evidence="2" key="1">
    <citation type="submission" date="2022-12" db="EMBL/GenBank/DDBJ databases">
        <title>New Phytohabitans aurantiacus sp. RD004123 nov., an actinomycete isolated from soil.</title>
        <authorList>
            <person name="Triningsih D.W."/>
            <person name="Harunari E."/>
            <person name="Igarashi Y."/>
        </authorList>
    </citation>
    <scope>NUCLEOTIDE SEQUENCE</scope>
    <source>
        <strain evidence="2">RD004123</strain>
    </source>
</reference>
<keyword evidence="3" id="KW-1185">Reference proteome</keyword>
<proteinExistence type="predicted"/>